<dbReference type="InterPro" id="IPR039329">
    <property type="entry name" value="SIAE"/>
</dbReference>
<protein>
    <recommendedName>
        <fullName evidence="3">Sialate O-acetylesterase domain-containing protein</fullName>
    </recommendedName>
</protein>
<evidence type="ECO:0000256" key="2">
    <source>
        <dbReference type="SAM" id="SignalP"/>
    </source>
</evidence>
<evidence type="ECO:0000313" key="4">
    <source>
        <dbReference type="EMBL" id="MBK1854893.1"/>
    </source>
</evidence>
<keyword evidence="1" id="KW-0378">Hydrolase</keyword>
<dbReference type="GO" id="GO:0001681">
    <property type="term" value="F:sialate O-acetylesterase activity"/>
    <property type="evidence" value="ECO:0007669"/>
    <property type="project" value="InterPro"/>
</dbReference>
<feature type="domain" description="Sialate O-acetylesterase" evidence="3">
    <location>
        <begin position="126"/>
        <end position="388"/>
    </location>
</feature>
<feature type="signal peptide" evidence="2">
    <location>
        <begin position="1"/>
        <end position="23"/>
    </location>
</feature>
<evidence type="ECO:0000256" key="1">
    <source>
        <dbReference type="ARBA" id="ARBA00022801"/>
    </source>
</evidence>
<dbReference type="Proteomes" id="UP000634206">
    <property type="component" value="Unassembled WGS sequence"/>
</dbReference>
<name>A0AAE2V9C8_9BACT</name>
<dbReference type="Pfam" id="PF03629">
    <property type="entry name" value="SASA"/>
    <property type="match status" value="1"/>
</dbReference>
<dbReference type="SUPFAM" id="SSF52266">
    <property type="entry name" value="SGNH hydrolase"/>
    <property type="match status" value="1"/>
</dbReference>
<gene>
    <name evidence="4" type="ORF">JIN83_07970</name>
</gene>
<dbReference type="RefSeq" id="WP_309489504.1">
    <property type="nucleotide sequence ID" value="NZ_JAENIG010000004.1"/>
</dbReference>
<evidence type="ECO:0000313" key="5">
    <source>
        <dbReference type="Proteomes" id="UP000634206"/>
    </source>
</evidence>
<dbReference type="EMBL" id="JAENIG010000004">
    <property type="protein sequence ID" value="MBK1854893.1"/>
    <property type="molecule type" value="Genomic_DNA"/>
</dbReference>
<dbReference type="InterPro" id="IPR036514">
    <property type="entry name" value="SGNH_hydro_sf"/>
</dbReference>
<dbReference type="Gene3D" id="3.40.50.1110">
    <property type="entry name" value="SGNH hydrolase"/>
    <property type="match status" value="1"/>
</dbReference>
<organism evidence="4 5">
    <name type="scientific">Oceaniferula flava</name>
    <dbReference type="NCBI Taxonomy" id="2800421"/>
    <lineage>
        <taxon>Bacteria</taxon>
        <taxon>Pseudomonadati</taxon>
        <taxon>Verrucomicrobiota</taxon>
        <taxon>Verrucomicrobiia</taxon>
        <taxon>Verrucomicrobiales</taxon>
        <taxon>Verrucomicrobiaceae</taxon>
        <taxon>Oceaniferula</taxon>
    </lineage>
</organism>
<keyword evidence="5" id="KW-1185">Reference proteome</keyword>
<dbReference type="AlphaFoldDB" id="A0AAE2V9C8"/>
<keyword evidence="2" id="KW-0732">Signal</keyword>
<dbReference type="PANTHER" id="PTHR22901">
    <property type="entry name" value="SIALATE O-ACETYLESTERASE"/>
    <property type="match status" value="1"/>
</dbReference>
<dbReference type="GO" id="GO:0005975">
    <property type="term" value="P:carbohydrate metabolic process"/>
    <property type="evidence" value="ECO:0007669"/>
    <property type="project" value="TreeGrafter"/>
</dbReference>
<proteinExistence type="predicted"/>
<evidence type="ECO:0000259" key="3">
    <source>
        <dbReference type="Pfam" id="PF03629"/>
    </source>
</evidence>
<accession>A0AAE2V9C8</accession>
<dbReference type="PANTHER" id="PTHR22901:SF0">
    <property type="entry name" value="SIALATE O-ACETYLESTERASE"/>
    <property type="match status" value="1"/>
</dbReference>
<sequence>MKRPTFSLAAGMALLLFSLPAEAAKTLEKTPANGQTRPAAGLKLAGMFASNMVLQRNTEAPIWGSAKPGAKVEIQPSWSRSAIKAVADRDGKWSAKLQTPKASTGLSIEVTSGDDSVKLKNVLSGEVWICSGQSNMQWKMRGFGPDYFKEDVEKAKYPNIRFCDVPQIIALEEQDDVRARWTVCNPNSVLSFSAVAYFFGSRLHQELDVPIGLVSTNWGGSAIEGWIRSDLLAEELKGYKQQTAKYPEWKRKLGVLHRRSGKKPKGLNQSAPSVLYNSMIKPLIPFAFRGVIWYQGESNVKRPYEYAKLFPLMINDWRKQWGQGDFPFYFVQIAPYQYKHEPYPAALLREAQLKALSVPNTGMVVTMDVGNVTNIHPKDKKPVGERLALLALARDYGKKGVVDSGPSYRSASVRGSTMVLEFDDIGSGLVAKDGADLSHFTIAGKNKEFVPAKAVIKGNKVIVSSPEVKKPAAVRFGWGNADFTNLANKEGLPASSFRTDDWDIHANSK</sequence>
<dbReference type="InterPro" id="IPR005181">
    <property type="entry name" value="SASA"/>
</dbReference>
<feature type="chain" id="PRO_5042065479" description="Sialate O-acetylesterase domain-containing protein" evidence="2">
    <location>
        <begin position="24"/>
        <end position="509"/>
    </location>
</feature>
<comment type="caution">
    <text evidence="4">The sequence shown here is derived from an EMBL/GenBank/DDBJ whole genome shotgun (WGS) entry which is preliminary data.</text>
</comment>
<reference evidence="4" key="1">
    <citation type="submission" date="2021-01" db="EMBL/GenBank/DDBJ databases">
        <title>Modified the classification status of verrucomicrobia.</title>
        <authorList>
            <person name="Feng X."/>
        </authorList>
    </citation>
    <scope>NUCLEOTIDE SEQUENCE</scope>
    <source>
        <strain evidence="4">5K15</strain>
    </source>
</reference>